<organism evidence="12 13">
    <name type="scientific">Gracilibacillus marinus</name>
    <dbReference type="NCBI Taxonomy" id="630535"/>
    <lineage>
        <taxon>Bacteria</taxon>
        <taxon>Bacillati</taxon>
        <taxon>Bacillota</taxon>
        <taxon>Bacilli</taxon>
        <taxon>Bacillales</taxon>
        <taxon>Bacillaceae</taxon>
        <taxon>Gracilibacillus</taxon>
    </lineage>
</organism>
<comment type="subunit">
    <text evidence="11">Monomer.</text>
</comment>
<comment type="caution">
    <text evidence="12">The sequence shown here is derived from an EMBL/GenBank/DDBJ whole genome shotgun (WGS) entry which is preliminary data.</text>
</comment>
<evidence type="ECO:0000256" key="3">
    <source>
        <dbReference type="ARBA" id="ARBA00012154"/>
    </source>
</evidence>
<dbReference type="Gene3D" id="3.40.50.300">
    <property type="entry name" value="P-loop containing nucleotide triphosphate hydrolases"/>
    <property type="match status" value="1"/>
</dbReference>
<dbReference type="HAMAP" id="MF_00109">
    <property type="entry name" value="Shikimate_kinase"/>
    <property type="match status" value="1"/>
</dbReference>
<keyword evidence="11" id="KW-0963">Cytoplasm</keyword>
<feature type="binding site" evidence="11">
    <location>
        <position position="78"/>
    </location>
    <ligand>
        <name>substrate</name>
    </ligand>
</feature>
<evidence type="ECO:0000256" key="4">
    <source>
        <dbReference type="ARBA" id="ARBA00022605"/>
    </source>
</evidence>
<comment type="cofactor">
    <cofactor evidence="11">
        <name>Mg(2+)</name>
        <dbReference type="ChEBI" id="CHEBI:18420"/>
    </cofactor>
    <text evidence="11">Binds 1 Mg(2+) ion per subunit.</text>
</comment>
<keyword evidence="13" id="KW-1185">Reference proteome</keyword>
<keyword evidence="11" id="KW-0479">Metal-binding</keyword>
<name>A0ABV8VY18_9BACI</name>
<dbReference type="InterPro" id="IPR031322">
    <property type="entry name" value="Shikimate/glucono_kinase"/>
</dbReference>
<feature type="binding site" evidence="11">
    <location>
        <position position="33"/>
    </location>
    <ligand>
        <name>substrate</name>
    </ligand>
</feature>
<dbReference type="InterPro" id="IPR027417">
    <property type="entry name" value="P-loop_NTPase"/>
</dbReference>
<evidence type="ECO:0000313" key="13">
    <source>
        <dbReference type="Proteomes" id="UP001595880"/>
    </source>
</evidence>
<evidence type="ECO:0000256" key="2">
    <source>
        <dbReference type="ARBA" id="ARBA00006997"/>
    </source>
</evidence>
<evidence type="ECO:0000256" key="6">
    <source>
        <dbReference type="ARBA" id="ARBA00022741"/>
    </source>
</evidence>
<keyword evidence="7 11" id="KW-0418">Kinase</keyword>
<evidence type="ECO:0000256" key="9">
    <source>
        <dbReference type="ARBA" id="ARBA00023141"/>
    </source>
</evidence>
<proteinExistence type="inferred from homology"/>
<comment type="function">
    <text evidence="11">Catalyzes the specific phosphorylation of the 3-hydroxyl group of shikimic acid using ATP as a cosubstrate.</text>
</comment>
<dbReference type="InterPro" id="IPR000623">
    <property type="entry name" value="Shikimate_kinase/TSH1"/>
</dbReference>
<evidence type="ECO:0000256" key="7">
    <source>
        <dbReference type="ARBA" id="ARBA00022777"/>
    </source>
</evidence>
<feature type="binding site" evidence="11">
    <location>
        <position position="15"/>
    </location>
    <ligand>
        <name>Mg(2+)</name>
        <dbReference type="ChEBI" id="CHEBI:18420"/>
    </ligand>
</feature>
<evidence type="ECO:0000256" key="10">
    <source>
        <dbReference type="ARBA" id="ARBA00048567"/>
    </source>
</evidence>
<dbReference type="PRINTS" id="PR01100">
    <property type="entry name" value="SHIKIMTKNASE"/>
</dbReference>
<keyword evidence="8 11" id="KW-0067">ATP-binding</keyword>
<comment type="subcellular location">
    <subcellularLocation>
        <location evidence="11">Cytoplasm</location>
    </subcellularLocation>
</comment>
<feature type="binding site" evidence="11">
    <location>
        <position position="133"/>
    </location>
    <ligand>
        <name>substrate</name>
    </ligand>
</feature>
<dbReference type="GO" id="GO:0016301">
    <property type="term" value="F:kinase activity"/>
    <property type="evidence" value="ECO:0007669"/>
    <property type="project" value="UniProtKB-KW"/>
</dbReference>
<feature type="binding site" evidence="11">
    <location>
        <begin position="11"/>
        <end position="16"/>
    </location>
    <ligand>
        <name>ATP</name>
        <dbReference type="ChEBI" id="CHEBI:30616"/>
    </ligand>
</feature>
<dbReference type="CDD" id="cd00464">
    <property type="entry name" value="SK"/>
    <property type="match status" value="1"/>
</dbReference>
<sequence length="163" mass="18340">MQSLYLIGFMGSGKTTVAVELAEALQIQVLDTDQLIEEESGKTIPQIFSKEGEASFRELEMLVLKKTPVTDTVIATGGGIIERGENRDWLKKNGLVIFLETSWDEIQKRLIDDVARPLWNNQSTDKKALLDRRVSKYKEVSDIIVQTDGKNPTTIVKEILSQM</sequence>
<gene>
    <name evidence="11" type="primary">aroK</name>
    <name evidence="12" type="ORF">ACFOZ1_12145</name>
</gene>
<keyword evidence="9 11" id="KW-0057">Aromatic amino acid biosynthesis</keyword>
<dbReference type="Proteomes" id="UP001595880">
    <property type="component" value="Unassembled WGS sequence"/>
</dbReference>
<feature type="binding site" evidence="11">
    <location>
        <position position="116"/>
    </location>
    <ligand>
        <name>ATP</name>
        <dbReference type="ChEBI" id="CHEBI:30616"/>
    </ligand>
</feature>
<comment type="pathway">
    <text evidence="1 11">Metabolic intermediate biosynthesis; chorismate biosynthesis; chorismate from D-erythrose 4-phosphate and phosphoenolpyruvate: step 5/7.</text>
</comment>
<accession>A0ABV8VY18</accession>
<evidence type="ECO:0000313" key="12">
    <source>
        <dbReference type="EMBL" id="MFC4388546.1"/>
    </source>
</evidence>
<comment type="similarity">
    <text evidence="2 11">Belongs to the shikimate kinase family.</text>
</comment>
<dbReference type="InterPro" id="IPR023000">
    <property type="entry name" value="Shikimate_kinase_CS"/>
</dbReference>
<evidence type="ECO:0000256" key="11">
    <source>
        <dbReference type="HAMAP-Rule" id="MF_00109"/>
    </source>
</evidence>
<dbReference type="SUPFAM" id="SSF52540">
    <property type="entry name" value="P-loop containing nucleoside triphosphate hydrolases"/>
    <property type="match status" value="1"/>
</dbReference>
<comment type="catalytic activity">
    <reaction evidence="10 11">
        <text>shikimate + ATP = 3-phosphoshikimate + ADP + H(+)</text>
        <dbReference type="Rhea" id="RHEA:13121"/>
        <dbReference type="ChEBI" id="CHEBI:15378"/>
        <dbReference type="ChEBI" id="CHEBI:30616"/>
        <dbReference type="ChEBI" id="CHEBI:36208"/>
        <dbReference type="ChEBI" id="CHEBI:145989"/>
        <dbReference type="ChEBI" id="CHEBI:456216"/>
        <dbReference type="EC" id="2.7.1.71"/>
    </reaction>
</comment>
<reference evidence="13" key="1">
    <citation type="journal article" date="2019" name="Int. J. Syst. Evol. Microbiol.">
        <title>The Global Catalogue of Microorganisms (GCM) 10K type strain sequencing project: providing services to taxonomists for standard genome sequencing and annotation.</title>
        <authorList>
            <consortium name="The Broad Institute Genomics Platform"/>
            <consortium name="The Broad Institute Genome Sequencing Center for Infectious Disease"/>
            <person name="Wu L."/>
            <person name="Ma J."/>
        </authorList>
    </citation>
    <scope>NUCLEOTIDE SEQUENCE [LARGE SCALE GENOMIC DNA]</scope>
    <source>
        <strain evidence="13">KACC 14058</strain>
    </source>
</reference>
<evidence type="ECO:0000256" key="8">
    <source>
        <dbReference type="ARBA" id="ARBA00022840"/>
    </source>
</evidence>
<keyword evidence="4 11" id="KW-0028">Amino-acid biosynthesis</keyword>
<keyword evidence="11" id="KW-0460">Magnesium</keyword>
<dbReference type="EC" id="2.7.1.71" evidence="3 11"/>
<dbReference type="PANTHER" id="PTHR21087">
    <property type="entry name" value="SHIKIMATE KINASE"/>
    <property type="match status" value="1"/>
</dbReference>
<feature type="binding site" evidence="11">
    <location>
        <position position="57"/>
    </location>
    <ligand>
        <name>substrate</name>
    </ligand>
</feature>
<dbReference type="PANTHER" id="PTHR21087:SF16">
    <property type="entry name" value="SHIKIMATE KINASE 1, CHLOROPLASTIC"/>
    <property type="match status" value="1"/>
</dbReference>
<comment type="caution">
    <text evidence="11">Lacks conserved residue(s) required for the propagation of feature annotation.</text>
</comment>
<keyword evidence="6 11" id="KW-0547">Nucleotide-binding</keyword>
<dbReference type="RefSeq" id="WP_390199633.1">
    <property type="nucleotide sequence ID" value="NZ_JBHSDV010000003.1"/>
</dbReference>
<protein>
    <recommendedName>
        <fullName evidence="3 11">Shikimate kinase</fullName>
        <shortName evidence="11">SK</shortName>
        <ecNumber evidence="3 11">2.7.1.71</ecNumber>
    </recommendedName>
</protein>
<dbReference type="EMBL" id="JBHSDV010000003">
    <property type="protein sequence ID" value="MFC4388546.1"/>
    <property type="molecule type" value="Genomic_DNA"/>
</dbReference>
<evidence type="ECO:0000256" key="5">
    <source>
        <dbReference type="ARBA" id="ARBA00022679"/>
    </source>
</evidence>
<evidence type="ECO:0000256" key="1">
    <source>
        <dbReference type="ARBA" id="ARBA00004842"/>
    </source>
</evidence>
<keyword evidence="5 11" id="KW-0808">Transferase</keyword>
<dbReference type="Pfam" id="PF01202">
    <property type="entry name" value="SKI"/>
    <property type="match status" value="1"/>
</dbReference>
<dbReference type="PROSITE" id="PS01128">
    <property type="entry name" value="SHIKIMATE_KINASE"/>
    <property type="match status" value="1"/>
</dbReference>